<feature type="signal peptide" evidence="1">
    <location>
        <begin position="1"/>
        <end position="19"/>
    </location>
</feature>
<feature type="chain" id="PRO_5046658766" description="Secreted protein" evidence="1">
    <location>
        <begin position="20"/>
        <end position="117"/>
    </location>
</feature>
<gene>
    <name evidence="2" type="ORF">BLNAU_19628</name>
</gene>
<dbReference type="EMBL" id="JARBJD010000260">
    <property type="protein sequence ID" value="KAK2945456.1"/>
    <property type="molecule type" value="Genomic_DNA"/>
</dbReference>
<evidence type="ECO:0000256" key="1">
    <source>
        <dbReference type="SAM" id="SignalP"/>
    </source>
</evidence>
<name>A0ABQ9X0Z9_9EUKA</name>
<proteinExistence type="predicted"/>
<dbReference type="Proteomes" id="UP001281761">
    <property type="component" value="Unassembled WGS sequence"/>
</dbReference>
<reference evidence="2 3" key="1">
    <citation type="journal article" date="2022" name="bioRxiv">
        <title>Genomics of Preaxostyla Flagellates Illuminates Evolutionary Transitions and the Path Towards Mitochondrial Loss.</title>
        <authorList>
            <person name="Novak L.V.F."/>
            <person name="Treitli S.C."/>
            <person name="Pyrih J."/>
            <person name="Halakuc P."/>
            <person name="Pipaliya S.V."/>
            <person name="Vacek V."/>
            <person name="Brzon O."/>
            <person name="Soukal P."/>
            <person name="Eme L."/>
            <person name="Dacks J.B."/>
            <person name="Karnkowska A."/>
            <person name="Elias M."/>
            <person name="Hampl V."/>
        </authorList>
    </citation>
    <scope>NUCLEOTIDE SEQUENCE [LARGE SCALE GENOMIC DNA]</scope>
    <source>
        <strain evidence="2">NAU3</strain>
        <tissue evidence="2">Gut</tissue>
    </source>
</reference>
<keyword evidence="3" id="KW-1185">Reference proteome</keyword>
<evidence type="ECO:0000313" key="2">
    <source>
        <dbReference type="EMBL" id="KAK2945456.1"/>
    </source>
</evidence>
<evidence type="ECO:0000313" key="3">
    <source>
        <dbReference type="Proteomes" id="UP001281761"/>
    </source>
</evidence>
<organism evidence="2 3">
    <name type="scientific">Blattamonas nauphoetae</name>
    <dbReference type="NCBI Taxonomy" id="2049346"/>
    <lineage>
        <taxon>Eukaryota</taxon>
        <taxon>Metamonada</taxon>
        <taxon>Preaxostyla</taxon>
        <taxon>Oxymonadida</taxon>
        <taxon>Blattamonas</taxon>
    </lineage>
</organism>
<protein>
    <recommendedName>
        <fullName evidence="4">Secreted protein</fullName>
    </recommendedName>
</protein>
<sequence length="117" mass="12528">MVSHVEILISASSVVVVLSLRLPVLGSCQIEKTSSSAPAKKQSIATKTSVAPKGVIMRPFPPSLLTTTNNVLVGVRLYFQPFLPLPAFCISSLKYASSRFSFAYPIRLSCGHPCAGF</sequence>
<keyword evidence="1" id="KW-0732">Signal</keyword>
<comment type="caution">
    <text evidence="2">The sequence shown here is derived from an EMBL/GenBank/DDBJ whole genome shotgun (WGS) entry which is preliminary data.</text>
</comment>
<evidence type="ECO:0008006" key="4">
    <source>
        <dbReference type="Google" id="ProtNLM"/>
    </source>
</evidence>
<accession>A0ABQ9X0Z9</accession>